<organism evidence="1 2">
    <name type="scientific">Candidatus Taenaricola geysiri</name>
    <dbReference type="NCBI Taxonomy" id="1974752"/>
    <lineage>
        <taxon>Bacteria</taxon>
        <taxon>Pseudomonadati</taxon>
        <taxon>Candidatus Omnitrophota</taxon>
        <taxon>Candidatus Taenaricola</taxon>
    </lineage>
</organism>
<comment type="caution">
    <text evidence="1">The sequence shown here is derived from an EMBL/GenBank/DDBJ whole genome shotgun (WGS) entry which is preliminary data.</text>
</comment>
<accession>A0A2J0LFB4</accession>
<evidence type="ECO:0008006" key="3">
    <source>
        <dbReference type="Google" id="ProtNLM"/>
    </source>
</evidence>
<dbReference type="EMBL" id="PFGP01000059">
    <property type="protein sequence ID" value="PIW66541.1"/>
    <property type="molecule type" value="Genomic_DNA"/>
</dbReference>
<dbReference type="Pfam" id="PF10962">
    <property type="entry name" value="DUF2764"/>
    <property type="match status" value="1"/>
</dbReference>
<proteinExistence type="predicted"/>
<reference evidence="1 2" key="1">
    <citation type="submission" date="2017-09" db="EMBL/GenBank/DDBJ databases">
        <title>Depth-based differentiation of microbial function through sediment-hosted aquifers and enrichment of novel symbionts in the deep terrestrial subsurface.</title>
        <authorList>
            <person name="Probst A.J."/>
            <person name="Ladd B."/>
            <person name="Jarett J.K."/>
            <person name="Geller-Mcgrath D.E."/>
            <person name="Sieber C.M."/>
            <person name="Emerson J.B."/>
            <person name="Anantharaman K."/>
            <person name="Thomas B.C."/>
            <person name="Malmstrom R."/>
            <person name="Stieglmeier M."/>
            <person name="Klingl A."/>
            <person name="Woyke T."/>
            <person name="Ryan C.M."/>
            <person name="Banfield J.F."/>
        </authorList>
    </citation>
    <scope>NUCLEOTIDE SEQUENCE [LARGE SCALE GENOMIC DNA]</scope>
    <source>
        <strain evidence="1">CG12_big_fil_rev_8_21_14_0_65_43_15</strain>
    </source>
</reference>
<gene>
    <name evidence="1" type="ORF">COW11_02735</name>
</gene>
<sequence>MTHLIMSNYYVYLISSLPMLHPGAKPPFTSEKFLNMCEELVPDEDLEAVRGAGQWPKWLEFDTGLRNELVKIRAAKKHLDPAKYLRGTAFAASEAVHAAAIASRNPSALDAERALDAARWHFLDELSMGHYFDLNFLIIYALKLGILERWARVDSADPAKEVRQLC</sequence>
<dbReference type="InterPro" id="IPR024492">
    <property type="entry name" value="DUF2764"/>
</dbReference>
<evidence type="ECO:0000313" key="1">
    <source>
        <dbReference type="EMBL" id="PIW66541.1"/>
    </source>
</evidence>
<protein>
    <recommendedName>
        <fullName evidence="3">DUF2764 domain-containing protein</fullName>
    </recommendedName>
</protein>
<evidence type="ECO:0000313" key="2">
    <source>
        <dbReference type="Proteomes" id="UP000231267"/>
    </source>
</evidence>
<dbReference type="AlphaFoldDB" id="A0A2J0LFB4"/>
<dbReference type="Proteomes" id="UP000231267">
    <property type="component" value="Unassembled WGS sequence"/>
</dbReference>
<name>A0A2J0LFB4_9BACT</name>